<dbReference type="InterPro" id="IPR013517">
    <property type="entry name" value="FG-GAP"/>
</dbReference>
<reference evidence="4 5" key="1">
    <citation type="journal article" date="2005" name="Nucleic Acids Res.">
        <title>Genomic blueprint of Hahella chejuensis, a marine microbe producing an algicidal agent.</title>
        <authorList>
            <person name="Jeong H."/>
            <person name="Yim J.H."/>
            <person name="Lee C."/>
            <person name="Choi S.-H."/>
            <person name="Park Y.K."/>
            <person name="Yoon S.H."/>
            <person name="Hur C.-G."/>
            <person name="Kang H.-Y."/>
            <person name="Kim D."/>
            <person name="Lee H.H."/>
            <person name="Park K.H."/>
            <person name="Park S.-H."/>
            <person name="Park H.-S."/>
            <person name="Lee H.K."/>
            <person name="Oh T.K."/>
            <person name="Kim J.F."/>
        </authorList>
    </citation>
    <scope>NUCLEOTIDE SEQUENCE [LARGE SCALE GENOMIC DNA]</scope>
    <source>
        <strain evidence="4 5">KCTC 2396</strain>
    </source>
</reference>
<dbReference type="KEGG" id="hch:HCH_01486"/>
<gene>
    <name evidence="4" type="ordered locus">HCH_01486</name>
</gene>
<proteinExistence type="predicted"/>
<evidence type="ECO:0000313" key="5">
    <source>
        <dbReference type="Proteomes" id="UP000000238"/>
    </source>
</evidence>
<dbReference type="PANTHER" id="PTHR16026:SF0">
    <property type="entry name" value="CARTILAGE ACIDIC PROTEIN 1"/>
    <property type="match status" value="1"/>
</dbReference>
<dbReference type="InterPro" id="IPR027039">
    <property type="entry name" value="Crtac1"/>
</dbReference>
<evidence type="ECO:0000256" key="1">
    <source>
        <dbReference type="ARBA" id="ARBA00022729"/>
    </source>
</evidence>
<keyword evidence="5" id="KW-1185">Reference proteome</keyword>
<protein>
    <submittedName>
        <fullName evidence="4">Protein containing FG-GAP repeats</fullName>
    </submittedName>
</protein>
<dbReference type="SUPFAM" id="SSF69318">
    <property type="entry name" value="Integrin alpha N-terminal domain"/>
    <property type="match status" value="1"/>
</dbReference>
<dbReference type="AlphaFoldDB" id="Q2SLY0"/>
<feature type="signal peptide" evidence="2">
    <location>
        <begin position="1"/>
        <end position="29"/>
    </location>
</feature>
<name>Q2SLY0_HAHCH</name>
<accession>Q2SLY0</accession>
<feature type="chain" id="PRO_5004215697" evidence="2">
    <location>
        <begin position="30"/>
        <end position="533"/>
    </location>
</feature>
<dbReference type="eggNOG" id="COG0457">
    <property type="taxonomic scope" value="Bacteria"/>
</dbReference>
<dbReference type="Proteomes" id="UP000000238">
    <property type="component" value="Chromosome"/>
</dbReference>
<sequence length="533" mass="58573">MRTMRKLFMKTSAAISALLTLPFFLTGCAASLEDVREAPSDLKLSPFTEVKTDFVHHWTQKVHPFSGAAVLDIDGDGKEEIFIGGGEGQEDALLSLKDGELRNIIQDTGLSASTATYGATAMDMNTDGEVDLIIARNDGVYLYLNNSGRFTAQKLPVQLPDNTVSFTVTVSDIDQDGDGDLYISNFISFNAFKSATFNDPGHARANVLLRNDGDLQFTDITQQSGTASLQNTFLSVFVDLNGDRLQDLVVAQNTGEVEIFKNLGGGRFESVPTHSGFGFWMGLAVGDIDRDGDQDLFFTNIGNSIPEFLSSGDLREDQRQDSEWLLLRNEGDFRFTDMTEPYQLTGYGFAWGGVFEDINLDGEIDLLVAQNYIKWPIHKVSKLPGKAFLQLPTEIGHATGFFQADALELDNPWFGQSPVITDLNGDGRPDIVWLNMDGPVRAFLNNADANFIALQLPDSPEWLGTEVTIEMDDVRSYTRQATSSVGLMTDQSPRLIFGIGARESVTRILARRPDGKSLELLSPAINTVISLDE</sequence>
<dbReference type="EMBL" id="CP000155">
    <property type="protein sequence ID" value="ABC28344.1"/>
    <property type="molecule type" value="Genomic_DNA"/>
</dbReference>
<feature type="domain" description="ASPIC/UnbV" evidence="3">
    <location>
        <begin position="463"/>
        <end position="528"/>
    </location>
</feature>
<organism evidence="4 5">
    <name type="scientific">Hahella chejuensis (strain KCTC 2396)</name>
    <dbReference type="NCBI Taxonomy" id="349521"/>
    <lineage>
        <taxon>Bacteria</taxon>
        <taxon>Pseudomonadati</taxon>
        <taxon>Pseudomonadota</taxon>
        <taxon>Gammaproteobacteria</taxon>
        <taxon>Oceanospirillales</taxon>
        <taxon>Hahellaceae</taxon>
        <taxon>Hahella</taxon>
    </lineage>
</organism>
<evidence type="ECO:0000259" key="3">
    <source>
        <dbReference type="Pfam" id="PF07593"/>
    </source>
</evidence>
<dbReference type="Gene3D" id="2.130.10.130">
    <property type="entry name" value="Integrin alpha, N-terminal"/>
    <property type="match status" value="2"/>
</dbReference>
<dbReference type="PROSITE" id="PS51257">
    <property type="entry name" value="PROKAR_LIPOPROTEIN"/>
    <property type="match status" value="1"/>
</dbReference>
<evidence type="ECO:0000256" key="2">
    <source>
        <dbReference type="SAM" id="SignalP"/>
    </source>
</evidence>
<dbReference type="PANTHER" id="PTHR16026">
    <property type="entry name" value="CARTILAGE ACIDIC PROTEIN 1"/>
    <property type="match status" value="1"/>
</dbReference>
<evidence type="ECO:0000313" key="4">
    <source>
        <dbReference type="EMBL" id="ABC28344.1"/>
    </source>
</evidence>
<dbReference type="STRING" id="349521.HCH_01486"/>
<dbReference type="HOGENOM" id="CLU_017657_0_0_6"/>
<dbReference type="InterPro" id="IPR011519">
    <property type="entry name" value="UnbV_ASPIC"/>
</dbReference>
<dbReference type="Pfam" id="PF07593">
    <property type="entry name" value="UnbV_ASPIC"/>
    <property type="match status" value="1"/>
</dbReference>
<dbReference type="InterPro" id="IPR028994">
    <property type="entry name" value="Integrin_alpha_N"/>
</dbReference>
<dbReference type="Pfam" id="PF13517">
    <property type="entry name" value="FG-GAP_3"/>
    <property type="match status" value="3"/>
</dbReference>
<keyword evidence="1 2" id="KW-0732">Signal</keyword>